<dbReference type="CDD" id="cd00093">
    <property type="entry name" value="HTH_XRE"/>
    <property type="match status" value="1"/>
</dbReference>
<dbReference type="RefSeq" id="WP_001079824.1">
    <property type="nucleotide sequence ID" value="NZ_AP026919.1"/>
</dbReference>
<dbReference type="Proteomes" id="UP000310997">
    <property type="component" value="Unassembled WGS sequence"/>
</dbReference>
<dbReference type="SUPFAM" id="SSF47413">
    <property type="entry name" value="lambda repressor-like DNA-binding domains"/>
    <property type="match status" value="1"/>
</dbReference>
<keyword evidence="1" id="KW-0238">DNA-binding</keyword>
<organism evidence="3 6">
    <name type="scientific">Streptococcus pneumoniae</name>
    <dbReference type="NCBI Taxonomy" id="1313"/>
    <lineage>
        <taxon>Bacteria</taxon>
        <taxon>Bacillati</taxon>
        <taxon>Bacillota</taxon>
        <taxon>Bacilli</taxon>
        <taxon>Lactobacillales</taxon>
        <taxon>Streptococcaceae</taxon>
        <taxon>Streptococcus</taxon>
    </lineage>
</organism>
<evidence type="ECO:0000313" key="5">
    <source>
        <dbReference type="Proteomes" id="UP000310997"/>
    </source>
</evidence>
<dbReference type="SMART" id="SM00530">
    <property type="entry name" value="HTH_XRE"/>
    <property type="match status" value="1"/>
</dbReference>
<gene>
    <name evidence="3" type="ORF">SAMEA3353631_01636</name>
    <name evidence="4" type="ORF">SAMEA4038883_00314</name>
</gene>
<evidence type="ECO:0000313" key="6">
    <source>
        <dbReference type="Proteomes" id="UP000358702"/>
    </source>
</evidence>
<dbReference type="PANTHER" id="PTHR46558:SF11">
    <property type="entry name" value="HTH-TYPE TRANSCRIPTIONAL REGULATOR XRE"/>
    <property type="match status" value="1"/>
</dbReference>
<evidence type="ECO:0000259" key="2">
    <source>
        <dbReference type="PROSITE" id="PS50943"/>
    </source>
</evidence>
<evidence type="ECO:0000313" key="4">
    <source>
        <dbReference type="EMBL" id="VTE36054.1"/>
    </source>
</evidence>
<dbReference type="PROSITE" id="PS50943">
    <property type="entry name" value="HTH_CROC1"/>
    <property type="match status" value="1"/>
</dbReference>
<dbReference type="PANTHER" id="PTHR46558">
    <property type="entry name" value="TRACRIPTIONAL REGULATORY PROTEIN-RELATED-RELATED"/>
    <property type="match status" value="1"/>
</dbReference>
<dbReference type="Gene3D" id="1.10.260.40">
    <property type="entry name" value="lambda repressor-like DNA-binding domains"/>
    <property type="match status" value="1"/>
</dbReference>
<dbReference type="EMBL" id="CAANCB010000009">
    <property type="protein sequence ID" value="VKB70944.1"/>
    <property type="molecule type" value="Genomic_DNA"/>
</dbReference>
<accession>A0A0U0Q3Q9</accession>
<reference evidence="5 6" key="1">
    <citation type="submission" date="2019-04" db="EMBL/GenBank/DDBJ databases">
        <authorList>
            <consortium name="Pathogen Informatics"/>
        </authorList>
    </citation>
    <scope>NUCLEOTIDE SEQUENCE [LARGE SCALE GENOMIC DNA]</scope>
    <source>
        <strain evidence="3 6">GPSC21</strain>
        <strain evidence="4 5">GPSC559</strain>
    </source>
</reference>
<dbReference type="GO" id="GO:0003677">
    <property type="term" value="F:DNA binding"/>
    <property type="evidence" value="ECO:0007669"/>
    <property type="project" value="UniProtKB-KW"/>
</dbReference>
<dbReference type="Pfam" id="PF01381">
    <property type="entry name" value="HTH_3"/>
    <property type="match status" value="1"/>
</dbReference>
<feature type="domain" description="HTH cro/C1-type" evidence="2">
    <location>
        <begin position="4"/>
        <end position="58"/>
    </location>
</feature>
<evidence type="ECO:0000256" key="1">
    <source>
        <dbReference type="ARBA" id="ARBA00023125"/>
    </source>
</evidence>
<protein>
    <submittedName>
        <fullName evidence="3">Phage transcriptional regulator</fullName>
    </submittedName>
</protein>
<dbReference type="InterPro" id="IPR010982">
    <property type="entry name" value="Lambda_DNA-bd_dom_sf"/>
</dbReference>
<name>A0A0U0Q3Q9_STREE</name>
<dbReference type="AlphaFoldDB" id="A0A0U0Q3Q9"/>
<dbReference type="EMBL" id="CABDLL010000002">
    <property type="protein sequence ID" value="VTE36054.1"/>
    <property type="molecule type" value="Genomic_DNA"/>
</dbReference>
<evidence type="ECO:0000313" key="3">
    <source>
        <dbReference type="EMBL" id="VKB70944.1"/>
    </source>
</evidence>
<sequence>MNRIKQLRKENNLTQRELANETKIPYRTIQRWENGETDIKSDAAQVLADYFGVSIPHLLGYSDLIADTDSDIKAMAYSHLLTFVDEKQIKEFEKEFIRANDNSDTFGDLGSGEKALEKYYQALCYLVPPFRDILARYSFLSLDEKKSVYNIIVGLSNNLSKENK</sequence>
<dbReference type="InterPro" id="IPR001387">
    <property type="entry name" value="Cro/C1-type_HTH"/>
</dbReference>
<proteinExistence type="predicted"/>
<dbReference type="Proteomes" id="UP000358702">
    <property type="component" value="Unassembled WGS sequence"/>
</dbReference>